<dbReference type="EMBL" id="BAAAND010000003">
    <property type="protein sequence ID" value="GAA1575138.1"/>
    <property type="molecule type" value="Genomic_DNA"/>
</dbReference>
<keyword evidence="2" id="KW-1185">Reference proteome</keyword>
<comment type="caution">
    <text evidence="1">The sequence shown here is derived from an EMBL/GenBank/DDBJ whole genome shotgun (WGS) entry which is preliminary data.</text>
</comment>
<evidence type="ECO:0000313" key="2">
    <source>
        <dbReference type="Proteomes" id="UP001500190"/>
    </source>
</evidence>
<dbReference type="Proteomes" id="UP001500190">
    <property type="component" value="Unassembled WGS sequence"/>
</dbReference>
<evidence type="ECO:0000313" key="1">
    <source>
        <dbReference type="EMBL" id="GAA1575138.1"/>
    </source>
</evidence>
<accession>A0ABN2DFZ3</accession>
<sequence>MSRVKRVSEDWRAQMGLIPFSLWGDALWCGQEVVREAPHEQAIRSLFPDPIPARGADLDTEADLVPEPHNRFDPRSIAVRVEGKVVGYLPRDDAHRYHPVLSELVAQGLQPRVPCHLWVSEWEPADWEGRGTQGTAFHASVAIALGQPHMLVPVNLPPPGSFHLLPPGSGIVVPGSEVHPDVLAPFFRPEGECWAYATMHAIEEEDSIQDRHRIVVEIRLDDEPVGRLSARLSAEFLPAIHYLADMRAETAARVAVRGDRSASEVILYAARSHDLPATWPDGLARSPVASPQWHYWATKEAN</sequence>
<proteinExistence type="predicted"/>
<reference evidence="1 2" key="1">
    <citation type="journal article" date="2019" name="Int. J. Syst. Evol. Microbiol.">
        <title>The Global Catalogue of Microorganisms (GCM) 10K type strain sequencing project: providing services to taxonomists for standard genome sequencing and annotation.</title>
        <authorList>
            <consortium name="The Broad Institute Genomics Platform"/>
            <consortium name="The Broad Institute Genome Sequencing Center for Infectious Disease"/>
            <person name="Wu L."/>
            <person name="Ma J."/>
        </authorList>
    </citation>
    <scope>NUCLEOTIDE SEQUENCE [LARGE SCALE GENOMIC DNA]</scope>
    <source>
        <strain evidence="1 2">JCM 14304</strain>
    </source>
</reference>
<protein>
    <recommendedName>
        <fullName evidence="3">HIRAN domain-containing protein</fullName>
    </recommendedName>
</protein>
<dbReference type="Gene3D" id="3.30.70.2330">
    <property type="match status" value="1"/>
</dbReference>
<name>A0ABN2DFZ3_9ACTN</name>
<gene>
    <name evidence="1" type="ORF">GCM10009742_17860</name>
</gene>
<evidence type="ECO:0008006" key="3">
    <source>
        <dbReference type="Google" id="ProtNLM"/>
    </source>
</evidence>
<organism evidence="1 2">
    <name type="scientific">Kribbella karoonensis</name>
    <dbReference type="NCBI Taxonomy" id="324851"/>
    <lineage>
        <taxon>Bacteria</taxon>
        <taxon>Bacillati</taxon>
        <taxon>Actinomycetota</taxon>
        <taxon>Actinomycetes</taxon>
        <taxon>Propionibacteriales</taxon>
        <taxon>Kribbellaceae</taxon>
        <taxon>Kribbella</taxon>
    </lineage>
</organism>